<dbReference type="Proteomes" id="UP000324897">
    <property type="component" value="Chromosome 3"/>
</dbReference>
<evidence type="ECO:0000256" key="1">
    <source>
        <dbReference type="SAM" id="MobiDB-lite"/>
    </source>
</evidence>
<dbReference type="EMBL" id="RWGY01000039">
    <property type="protein sequence ID" value="TVU11712.1"/>
    <property type="molecule type" value="Genomic_DNA"/>
</dbReference>
<evidence type="ECO:0000313" key="2">
    <source>
        <dbReference type="EMBL" id="TVU11712.1"/>
    </source>
</evidence>
<organism evidence="2 3">
    <name type="scientific">Eragrostis curvula</name>
    <name type="common">weeping love grass</name>
    <dbReference type="NCBI Taxonomy" id="38414"/>
    <lineage>
        <taxon>Eukaryota</taxon>
        <taxon>Viridiplantae</taxon>
        <taxon>Streptophyta</taxon>
        <taxon>Embryophyta</taxon>
        <taxon>Tracheophyta</taxon>
        <taxon>Spermatophyta</taxon>
        <taxon>Magnoliopsida</taxon>
        <taxon>Liliopsida</taxon>
        <taxon>Poales</taxon>
        <taxon>Poaceae</taxon>
        <taxon>PACMAD clade</taxon>
        <taxon>Chloridoideae</taxon>
        <taxon>Eragrostideae</taxon>
        <taxon>Eragrostidinae</taxon>
        <taxon>Eragrostis</taxon>
    </lineage>
</organism>
<name>A0A5J9TK89_9POAL</name>
<gene>
    <name evidence="2" type="ORF">EJB05_45314</name>
</gene>
<sequence>MAADIAIGVHTTMPALKRSLSTNSSSSSCTPTTSSSSSFRHCNSWLGCYFFLSELPEESVAAIHKTSSEELVAAVHKDYVSTAIGPASSCNATAGGGHVTSILPQLDLMSREAGGEDGFVGEPGSFELGDLIELDQAGGLGIQGFTVTSPENISETSPGSGS</sequence>
<keyword evidence="3" id="KW-1185">Reference proteome</keyword>
<dbReference type="Gramene" id="TVU11712">
    <property type="protein sequence ID" value="TVU11712"/>
    <property type="gene ID" value="EJB05_45314"/>
</dbReference>
<dbReference type="AlphaFoldDB" id="A0A5J9TK89"/>
<comment type="caution">
    <text evidence="2">The sequence shown here is derived from an EMBL/GenBank/DDBJ whole genome shotgun (WGS) entry which is preliminary data.</text>
</comment>
<reference evidence="2 3" key="1">
    <citation type="journal article" date="2019" name="Sci. Rep.">
        <title>A high-quality genome of Eragrostis curvula grass provides insights into Poaceae evolution and supports new strategies to enhance forage quality.</title>
        <authorList>
            <person name="Carballo J."/>
            <person name="Santos B.A.C.M."/>
            <person name="Zappacosta D."/>
            <person name="Garbus I."/>
            <person name="Selva J.P."/>
            <person name="Gallo C.A."/>
            <person name="Diaz A."/>
            <person name="Albertini E."/>
            <person name="Caccamo M."/>
            <person name="Echenique V."/>
        </authorList>
    </citation>
    <scope>NUCLEOTIDE SEQUENCE [LARGE SCALE GENOMIC DNA]</scope>
    <source>
        <strain evidence="3">cv. Victoria</strain>
        <tissue evidence="2">Leaf</tissue>
    </source>
</reference>
<feature type="region of interest" description="Disordered" evidence="1">
    <location>
        <begin position="19"/>
        <end position="38"/>
    </location>
</feature>
<accession>A0A5J9TK89</accession>
<proteinExistence type="predicted"/>
<protein>
    <submittedName>
        <fullName evidence="2">Uncharacterized protein</fullName>
    </submittedName>
</protein>
<evidence type="ECO:0000313" key="3">
    <source>
        <dbReference type="Proteomes" id="UP000324897"/>
    </source>
</evidence>